<evidence type="ECO:0000256" key="4">
    <source>
        <dbReference type="ARBA" id="ARBA00022737"/>
    </source>
</evidence>
<dbReference type="Pfam" id="PF25574">
    <property type="entry name" value="TPR_IMB1"/>
    <property type="match status" value="1"/>
</dbReference>
<keyword evidence="3" id="KW-0963">Cytoplasm</keyword>
<comment type="caution">
    <text evidence="7">The sequence shown here is derived from an EMBL/GenBank/DDBJ whole genome shotgun (WGS) entry which is preliminary data.</text>
</comment>
<dbReference type="Gene3D" id="1.25.10.10">
    <property type="entry name" value="Leucine-rich Repeat Variant"/>
    <property type="match status" value="1"/>
</dbReference>
<dbReference type="InterPro" id="IPR016024">
    <property type="entry name" value="ARM-type_fold"/>
</dbReference>
<protein>
    <recommendedName>
        <fullName evidence="6">Importin subunit beta-1/Transportin-1-like TPR repeats domain-containing protein</fullName>
    </recommendedName>
</protein>
<reference evidence="7 8" key="1">
    <citation type="submission" date="2024-04" db="EMBL/GenBank/DDBJ databases">
        <title>Tritrichomonas musculus Genome.</title>
        <authorList>
            <person name="Alves-Ferreira E."/>
            <person name="Grigg M."/>
            <person name="Lorenzi H."/>
            <person name="Galac M."/>
        </authorList>
    </citation>
    <scope>NUCLEOTIDE SEQUENCE [LARGE SCALE GENOMIC DNA]</scope>
    <source>
        <strain evidence="7 8">EAF2021</strain>
    </source>
</reference>
<keyword evidence="4" id="KW-0677">Repeat</keyword>
<accession>A0ABR2K202</accession>
<feature type="domain" description="Importin subunit beta-1/Transportin-1-like TPR repeats" evidence="6">
    <location>
        <begin position="481"/>
        <end position="846"/>
    </location>
</feature>
<proteinExistence type="predicted"/>
<evidence type="ECO:0000256" key="5">
    <source>
        <dbReference type="ARBA" id="ARBA00022927"/>
    </source>
</evidence>
<evidence type="ECO:0000313" key="8">
    <source>
        <dbReference type="Proteomes" id="UP001470230"/>
    </source>
</evidence>
<comment type="subcellular location">
    <subcellularLocation>
        <location evidence="1">Cytoplasm</location>
    </subcellularLocation>
</comment>
<dbReference type="InterPro" id="IPR040122">
    <property type="entry name" value="Importin_beta"/>
</dbReference>
<dbReference type="SUPFAM" id="SSF48371">
    <property type="entry name" value="ARM repeat"/>
    <property type="match status" value="1"/>
</dbReference>
<keyword evidence="2" id="KW-0813">Transport</keyword>
<gene>
    <name evidence="7" type="ORF">M9Y10_044278</name>
</gene>
<evidence type="ECO:0000256" key="2">
    <source>
        <dbReference type="ARBA" id="ARBA00022448"/>
    </source>
</evidence>
<dbReference type="InterPro" id="IPR011989">
    <property type="entry name" value="ARM-like"/>
</dbReference>
<evidence type="ECO:0000256" key="3">
    <source>
        <dbReference type="ARBA" id="ARBA00022490"/>
    </source>
</evidence>
<dbReference type="InterPro" id="IPR058584">
    <property type="entry name" value="IMB1_TNPO1-like_TPR"/>
</dbReference>
<evidence type="ECO:0000313" key="7">
    <source>
        <dbReference type="EMBL" id="KAK8885149.1"/>
    </source>
</evidence>
<evidence type="ECO:0000256" key="1">
    <source>
        <dbReference type="ARBA" id="ARBA00004496"/>
    </source>
</evidence>
<organism evidence="7 8">
    <name type="scientific">Tritrichomonas musculus</name>
    <dbReference type="NCBI Taxonomy" id="1915356"/>
    <lineage>
        <taxon>Eukaryota</taxon>
        <taxon>Metamonada</taxon>
        <taxon>Parabasalia</taxon>
        <taxon>Tritrichomonadida</taxon>
        <taxon>Tritrichomonadidae</taxon>
        <taxon>Tritrichomonas</taxon>
    </lineage>
</organism>
<evidence type="ECO:0000259" key="6">
    <source>
        <dbReference type="Pfam" id="PF25574"/>
    </source>
</evidence>
<keyword evidence="5" id="KW-0653">Protein transport</keyword>
<sequence>MEAVDDQTLLQQLNQALVAATSNSDEERNPATQFILEIKRRDPKQYTFMLILHLSDVNNHMGSRALAAILIYSILHQRTIDSQKKFNQEWVKNVNPEVRDRLRIAATIGLFTDSPSFSTQCANLLGLFYSIEILYGNFKQQLEGILEIAATSQNLNERIASLSMFKRFQQSCFEYNPNCFTNSFLQPVAKSLFNVLISGMTSGNQEIAHAAIDTLINPLKFYEREISFTKNTNIMMNIDIDFIQNENDSIALDGYTLTRKMIEHYSDLIGAFLQTLLQSVEQAFNTGSENRKIAACSLLQTIGEVESQNNENADQPNSNLQRNFFTLNGYSSKILEVLFNPLVAMICNCPIEDTDVKVSVDKTLQMAAISCFSYLARAADATALKPIFDFVTANGSDQDWRLRFCSIMLLNAATTIPSFGNKVQSSSNYLIAFNFFCQMISDPIPRNVEASFWSLGQIINEDPELVTDPQRFAMVCSVIPTVLNTLPALSARCCWILHIVFRAFENVKDGSSQLLAANFDQFAEMLLMTSDSNDSDTVCAAYAAIYDLVSFAPDGIEEQYNRLFEKITARLARILQETEGNLRTTLELNRTIWICYIIHAITMIVGDRITVIADQLMSMLFQLIHSSNGILISEVLPCIGAVARAIKDKFTPYAEQLIPLLDNLLQSNEYIQPAAVLIGDLYSSLESLPTEVTDRFVHSLLEAFNYDYLTKAARNRIMSVLGTQIAQNIQMNCLPWLDTFLERLKFESRAAVEEKETIDYEYAEKIHITILLCFKTFLPILSNVPNGFRKVKSFFYIFDQIYPLTAGSNDVLFQAVELIGQTANLFGRKLNVVLNRSAVRSLLKEAMKSEDEDLAKMGSQVYEIVRKC</sequence>
<keyword evidence="8" id="KW-1185">Reference proteome</keyword>
<dbReference type="PANTHER" id="PTHR10527">
    <property type="entry name" value="IMPORTIN BETA"/>
    <property type="match status" value="1"/>
</dbReference>
<dbReference type="EMBL" id="JAPFFF010000008">
    <property type="protein sequence ID" value="KAK8885149.1"/>
    <property type="molecule type" value="Genomic_DNA"/>
</dbReference>
<name>A0ABR2K202_9EUKA</name>
<dbReference type="Proteomes" id="UP001470230">
    <property type="component" value="Unassembled WGS sequence"/>
</dbReference>